<name>A0A2A2HEA9_9EURY</name>
<keyword evidence="3" id="KW-1185">Reference proteome</keyword>
<evidence type="ECO:0000313" key="2">
    <source>
        <dbReference type="EMBL" id="PWL08072.1"/>
    </source>
</evidence>
<dbReference type="RefSeq" id="WP_095608490.1">
    <property type="nucleotide sequence ID" value="NZ_LMVN01000011.1"/>
</dbReference>
<organism evidence="1 3">
    <name type="scientific">Methanosphaera cuniculi</name>
    <dbReference type="NCBI Taxonomy" id="1077256"/>
    <lineage>
        <taxon>Archaea</taxon>
        <taxon>Methanobacteriati</taxon>
        <taxon>Methanobacteriota</taxon>
        <taxon>Methanomada group</taxon>
        <taxon>Methanobacteria</taxon>
        <taxon>Methanobacteriales</taxon>
        <taxon>Methanobacteriaceae</taxon>
        <taxon>Methanosphaera</taxon>
    </lineage>
</organism>
<gene>
    <name evidence="1" type="ORF">ASJ82_07980</name>
    <name evidence="2" type="ORF">MSCUN_10030</name>
</gene>
<evidence type="ECO:0000313" key="3">
    <source>
        <dbReference type="Proteomes" id="UP000217528"/>
    </source>
</evidence>
<sequence length="237" mass="29320">MSEYSTKKNRLERHMRERLNPDYPILFNRINWDEVDNSIDELCEFQRENDYLIPMILLYYPPLHDKIYPILQEENKTLYFIGKKRAKDAVTYDSMYEFIQLFPQFEKLVFYDEDPNYIYDELLTIHRKDYPILFNRINWKYVDQIIDKLYELHLLEKKPIIPDNLFMFEPEGMSENYQRKTHKIANYYLSEAENGNKLFEDWCYKDDNKLCNYDSMYEFIMEYPEFKDIVYFDPDKE</sequence>
<accession>A0A2A2HEA9</accession>
<dbReference type="Proteomes" id="UP000246004">
    <property type="component" value="Unassembled WGS sequence"/>
</dbReference>
<comment type="caution">
    <text evidence="1">The sequence shown here is derived from an EMBL/GenBank/DDBJ whole genome shotgun (WGS) entry which is preliminary data.</text>
</comment>
<evidence type="ECO:0000313" key="4">
    <source>
        <dbReference type="Proteomes" id="UP000246004"/>
    </source>
</evidence>
<dbReference type="AlphaFoldDB" id="A0A2A2HEA9"/>
<protein>
    <submittedName>
        <fullName evidence="1">Uncharacterized protein</fullName>
    </submittedName>
</protein>
<reference evidence="1 3" key="2">
    <citation type="journal article" date="2017" name="BMC Genomics">
        <title>Genomic analysis of methanogenic archaea reveals a shift towards energy conservation.</title>
        <authorList>
            <person name="Gilmore S.P."/>
            <person name="Henske J.K."/>
            <person name="Sexton J.A."/>
            <person name="Solomon K.V."/>
            <person name="Seppala S."/>
            <person name="Yoo J.I."/>
            <person name="Huyett L.M."/>
            <person name="Pressman A."/>
            <person name="Cogan J.Z."/>
            <person name="Kivenson V."/>
            <person name="Peng X."/>
            <person name="Tan Y."/>
            <person name="Valentine D.L."/>
            <person name="O'Malley M.A."/>
        </authorList>
    </citation>
    <scope>NUCLEOTIDE SEQUENCE [LARGE SCALE GENOMIC DNA]</scope>
    <source>
        <strain evidence="1 3">1R-7</strain>
    </source>
</reference>
<evidence type="ECO:0000313" key="1">
    <source>
        <dbReference type="EMBL" id="PAV07604.1"/>
    </source>
</evidence>
<dbReference type="EMBL" id="LWMS01000031">
    <property type="protein sequence ID" value="PWL08072.1"/>
    <property type="molecule type" value="Genomic_DNA"/>
</dbReference>
<proteinExistence type="predicted"/>
<dbReference type="Proteomes" id="UP000217528">
    <property type="component" value="Unassembled WGS sequence"/>
</dbReference>
<reference evidence="2 4" key="1">
    <citation type="submission" date="2016-04" db="EMBL/GenBank/DDBJ databases">
        <title>Genome sequence of Methanosphaera cuniculi DSM 4103.</title>
        <authorList>
            <person name="Poehlein A."/>
            <person name="Seedorf H."/>
            <person name="Daniel R."/>
        </authorList>
    </citation>
    <scope>NUCLEOTIDE SEQUENCE [LARGE SCALE GENOMIC DNA]</scope>
    <source>
        <strain evidence="2 4">DSM 4103</strain>
    </source>
</reference>
<dbReference type="EMBL" id="LMVN01000011">
    <property type="protein sequence ID" value="PAV07604.1"/>
    <property type="molecule type" value="Genomic_DNA"/>
</dbReference>